<accession>B8CTN4</accession>
<evidence type="ECO:0000313" key="1">
    <source>
        <dbReference type="EMBL" id="ACJ31278.1"/>
    </source>
</evidence>
<reference evidence="1 2" key="1">
    <citation type="journal article" date="2008" name="PLoS ONE">
        <title>Environmental adaptation: genomic analysis of the piezotolerant and psychrotolerant deep-sea iron reducing bacterium Shewanella piezotolerans WP3.</title>
        <authorList>
            <person name="Wang F."/>
            <person name="Wang J."/>
            <person name="Jian H."/>
            <person name="Zhang B."/>
            <person name="Li S."/>
            <person name="Wang F."/>
            <person name="Zeng X."/>
            <person name="Gao L."/>
            <person name="Bartlett D.H."/>
            <person name="Yu J."/>
            <person name="Hu S."/>
            <person name="Xiao X."/>
        </authorList>
    </citation>
    <scope>NUCLEOTIDE SEQUENCE [LARGE SCALE GENOMIC DNA]</scope>
    <source>
        <strain evidence="2">WP3 / JCM 13877</strain>
    </source>
</reference>
<dbReference type="KEGG" id="swp:swp_4640"/>
<dbReference type="STRING" id="225849.swp_4640"/>
<sequence length="40" mass="4720">MGWHKAFVDGRFLYKKYGLYSMLLMLLRERPLMAINASPT</sequence>
<protein>
    <submittedName>
        <fullName evidence="1">Uncharacterized protein</fullName>
    </submittedName>
</protein>
<dbReference type="Proteomes" id="UP000000753">
    <property type="component" value="Chromosome"/>
</dbReference>
<proteinExistence type="predicted"/>
<gene>
    <name evidence="1" type="ordered locus">swp_4640</name>
</gene>
<dbReference type="HOGENOM" id="CLU_3257785_0_0_6"/>
<keyword evidence="2" id="KW-1185">Reference proteome</keyword>
<evidence type="ECO:0000313" key="2">
    <source>
        <dbReference type="Proteomes" id="UP000000753"/>
    </source>
</evidence>
<organism evidence="1 2">
    <name type="scientific">Shewanella piezotolerans (strain WP3 / JCM 13877)</name>
    <dbReference type="NCBI Taxonomy" id="225849"/>
    <lineage>
        <taxon>Bacteria</taxon>
        <taxon>Pseudomonadati</taxon>
        <taxon>Pseudomonadota</taxon>
        <taxon>Gammaproteobacteria</taxon>
        <taxon>Alteromonadales</taxon>
        <taxon>Shewanellaceae</taxon>
        <taxon>Shewanella</taxon>
    </lineage>
</organism>
<dbReference type="EMBL" id="CP000472">
    <property type="protein sequence ID" value="ACJ31278.1"/>
    <property type="molecule type" value="Genomic_DNA"/>
</dbReference>
<dbReference type="AlphaFoldDB" id="B8CTN4"/>
<name>B8CTN4_SHEPW</name>